<dbReference type="Proteomes" id="UP000383971">
    <property type="component" value="Unassembled WGS sequence"/>
</dbReference>
<evidence type="ECO:0000313" key="1">
    <source>
        <dbReference type="EMBL" id="VVE41851.1"/>
    </source>
</evidence>
<reference evidence="1 2" key="1">
    <citation type="submission" date="2019-08" db="EMBL/GenBank/DDBJ databases">
        <authorList>
            <person name="Peeters C."/>
        </authorList>
    </citation>
    <scope>NUCLEOTIDE SEQUENCE [LARGE SCALE GENOMIC DNA]</scope>
    <source>
        <strain evidence="1 2">LMG 31111</strain>
    </source>
</reference>
<evidence type="ECO:0000313" key="2">
    <source>
        <dbReference type="Proteomes" id="UP000383971"/>
    </source>
</evidence>
<accession>A0A5E4XZF7</accession>
<dbReference type="RefSeq" id="WP_150586580.1">
    <property type="nucleotide sequence ID" value="NZ_CABPSE010000017.1"/>
</dbReference>
<dbReference type="AlphaFoldDB" id="A0A5E4XZF7"/>
<keyword evidence="2" id="KW-1185">Reference proteome</keyword>
<sequence length="154" mass="17341">MPTSKHRKQRRAYVPTERRIPIILRHNSAAECQLMLVPHEELEKLRTGIATEESWHTLAFRINVGQALAVAYFTPDVREALSDAAIAVSEVGKRYMADKRLGVTGDQFRAIARGLTLTDDLQKITTRREQLAAHEFALTTAQQVPAGEVFTCER</sequence>
<organism evidence="1 2">
    <name type="scientific">Pandoraea communis</name>
    <dbReference type="NCBI Taxonomy" id="2508297"/>
    <lineage>
        <taxon>Bacteria</taxon>
        <taxon>Pseudomonadati</taxon>
        <taxon>Pseudomonadota</taxon>
        <taxon>Betaproteobacteria</taxon>
        <taxon>Burkholderiales</taxon>
        <taxon>Burkholderiaceae</taxon>
        <taxon>Pandoraea</taxon>
    </lineage>
</organism>
<proteinExistence type="predicted"/>
<name>A0A5E4XZF7_9BURK</name>
<gene>
    <name evidence="1" type="ORF">PCO31111_04217</name>
</gene>
<dbReference type="EMBL" id="CABPSE010000017">
    <property type="protein sequence ID" value="VVE41851.1"/>
    <property type="molecule type" value="Genomic_DNA"/>
</dbReference>
<protein>
    <submittedName>
        <fullName evidence="1">Uncharacterized protein</fullName>
    </submittedName>
</protein>